<accession>A0AA48H2J9</accession>
<evidence type="ECO:0000256" key="1">
    <source>
        <dbReference type="SAM" id="MobiDB-lite"/>
    </source>
</evidence>
<protein>
    <recommendedName>
        <fullName evidence="4">Phage-related protein</fullName>
    </recommendedName>
</protein>
<feature type="region of interest" description="Disordered" evidence="1">
    <location>
        <begin position="1"/>
        <end position="23"/>
    </location>
</feature>
<reference evidence="2" key="1">
    <citation type="journal article" date="2023" name="Int. J. Syst. Evol. Microbiol.">
        <title>Mesoterricola silvestris gen. nov., sp. nov., Mesoterricola sediminis sp. nov., Geothrix oryzae sp. nov., Geothrix edaphica sp. nov., Geothrix rubra sp. nov., and Geothrix limicola sp. nov., six novel members of Acidobacteriota isolated from soils.</title>
        <authorList>
            <person name="Itoh H."/>
            <person name="Sugisawa Y."/>
            <person name="Mise K."/>
            <person name="Xu Z."/>
            <person name="Kuniyasu M."/>
            <person name="Ushijima N."/>
            <person name="Kawano K."/>
            <person name="Kobayashi E."/>
            <person name="Shiratori Y."/>
            <person name="Masuda Y."/>
            <person name="Senoo K."/>
        </authorList>
    </citation>
    <scope>NUCLEOTIDE SEQUENCE</scope>
    <source>
        <strain evidence="2">W786</strain>
    </source>
</reference>
<organism evidence="2 3">
    <name type="scientific">Mesoterricola sediminis</name>
    <dbReference type="NCBI Taxonomy" id="2927980"/>
    <lineage>
        <taxon>Bacteria</taxon>
        <taxon>Pseudomonadati</taxon>
        <taxon>Acidobacteriota</taxon>
        <taxon>Holophagae</taxon>
        <taxon>Holophagales</taxon>
        <taxon>Holophagaceae</taxon>
        <taxon>Mesoterricola</taxon>
    </lineage>
</organism>
<keyword evidence="3" id="KW-1185">Reference proteome</keyword>
<dbReference type="AlphaFoldDB" id="A0AA48H2J9"/>
<name>A0AA48H2J9_9BACT</name>
<sequence>MAGTFTWTPDQGPQAPHRPRGFSVSFGDGYVQDTGDGLNIDLPEWSVAFTNRSTAEFDAIKAFLGGLAYGERFTWTPPRGSAGLYKCTEWDETPYTNGITTHTITAKFKKVVA</sequence>
<feature type="compositionally biased region" description="Polar residues" evidence="1">
    <location>
        <begin position="1"/>
        <end position="11"/>
    </location>
</feature>
<dbReference type="EMBL" id="AP027081">
    <property type="protein sequence ID" value="BDU76306.1"/>
    <property type="molecule type" value="Genomic_DNA"/>
</dbReference>
<dbReference type="RefSeq" id="WP_316411340.1">
    <property type="nucleotide sequence ID" value="NZ_AP027081.1"/>
</dbReference>
<dbReference type="Pfam" id="PF05939">
    <property type="entry name" value="Phage_min_tail"/>
    <property type="match status" value="1"/>
</dbReference>
<dbReference type="Proteomes" id="UP001228113">
    <property type="component" value="Chromosome"/>
</dbReference>
<dbReference type="InterPro" id="IPR010265">
    <property type="entry name" value="Phage_lambda_TipM"/>
</dbReference>
<dbReference type="KEGG" id="msea:METESE_12640"/>
<evidence type="ECO:0000313" key="3">
    <source>
        <dbReference type="Proteomes" id="UP001228113"/>
    </source>
</evidence>
<evidence type="ECO:0000313" key="2">
    <source>
        <dbReference type="EMBL" id="BDU76306.1"/>
    </source>
</evidence>
<evidence type="ECO:0008006" key="4">
    <source>
        <dbReference type="Google" id="ProtNLM"/>
    </source>
</evidence>
<gene>
    <name evidence="2" type="primary">M</name>
    <name evidence="2" type="ORF">METESE_12640</name>
</gene>
<proteinExistence type="predicted"/>